<name>A0ABM3X7B6_ERIEU</name>
<proteinExistence type="predicted"/>
<evidence type="ECO:0000256" key="1">
    <source>
        <dbReference type="SAM" id="MobiDB-lite"/>
    </source>
</evidence>
<dbReference type="Proteomes" id="UP001652624">
    <property type="component" value="Chromosome 4"/>
</dbReference>
<accession>A0ABM3X7B6</accession>
<feature type="region of interest" description="Disordered" evidence="1">
    <location>
        <begin position="1"/>
        <end position="80"/>
    </location>
</feature>
<evidence type="ECO:0000313" key="3">
    <source>
        <dbReference type="RefSeq" id="XP_060044729.1"/>
    </source>
</evidence>
<feature type="compositionally biased region" description="Low complexity" evidence="1">
    <location>
        <begin position="68"/>
        <end position="80"/>
    </location>
</feature>
<feature type="compositionally biased region" description="Basic residues" evidence="1">
    <location>
        <begin position="32"/>
        <end position="42"/>
    </location>
</feature>
<organism evidence="2 3">
    <name type="scientific">Erinaceus europaeus</name>
    <name type="common">Western European hedgehog</name>
    <dbReference type="NCBI Taxonomy" id="9365"/>
    <lineage>
        <taxon>Eukaryota</taxon>
        <taxon>Metazoa</taxon>
        <taxon>Chordata</taxon>
        <taxon>Craniata</taxon>
        <taxon>Vertebrata</taxon>
        <taxon>Euteleostomi</taxon>
        <taxon>Mammalia</taxon>
        <taxon>Eutheria</taxon>
        <taxon>Laurasiatheria</taxon>
        <taxon>Eulipotyphla</taxon>
        <taxon>Erinaceidae</taxon>
        <taxon>Erinaceinae</taxon>
        <taxon>Erinaceus</taxon>
    </lineage>
</organism>
<protein>
    <submittedName>
        <fullName evidence="3">Sterile alpha motif domain-containing protein 1-like</fullName>
    </submittedName>
</protein>
<reference evidence="3" key="1">
    <citation type="submission" date="2025-08" db="UniProtKB">
        <authorList>
            <consortium name="RefSeq"/>
        </authorList>
    </citation>
    <scope>IDENTIFICATION</scope>
</reference>
<dbReference type="GeneID" id="132537984"/>
<feature type="compositionally biased region" description="Pro residues" evidence="1">
    <location>
        <begin position="50"/>
        <end position="59"/>
    </location>
</feature>
<evidence type="ECO:0000313" key="2">
    <source>
        <dbReference type="Proteomes" id="UP001652624"/>
    </source>
</evidence>
<keyword evidence="2" id="KW-1185">Reference proteome</keyword>
<gene>
    <name evidence="3" type="primary">LOC132537984</name>
</gene>
<feature type="region of interest" description="Disordered" evidence="1">
    <location>
        <begin position="97"/>
        <end position="117"/>
    </location>
</feature>
<dbReference type="RefSeq" id="XP_060044729.1">
    <property type="nucleotide sequence ID" value="XM_060188746.1"/>
</dbReference>
<sequence length="141" mass="15650">MRAPPRAPSAHGGARSPDPLPPSLARSLAPRPPRKIKVRRAPRAPMLRPRAPPPAPAAPPREHPGYLAAAAPSSPPRGSARVGLETSLLWYNFCRQRQRDRGKDRHHSTRENFLLDPEGAKLKPASCAKQDRYLPRYINKK</sequence>